<dbReference type="Proteomes" id="UP001203423">
    <property type="component" value="Unassembled WGS sequence"/>
</dbReference>
<protein>
    <submittedName>
        <fullName evidence="2">Uncharacterized protein</fullName>
    </submittedName>
</protein>
<evidence type="ECO:0000313" key="3">
    <source>
        <dbReference type="Proteomes" id="UP001203423"/>
    </source>
</evidence>
<name>A0ABT0LB85_9GAMM</name>
<keyword evidence="1" id="KW-1133">Transmembrane helix</keyword>
<reference evidence="2 3" key="1">
    <citation type="submission" date="2022-01" db="EMBL/GenBank/DDBJ databases">
        <title>Whole genome-based taxonomy of the Shewanellaceae.</title>
        <authorList>
            <person name="Martin-Rodriguez A.J."/>
        </authorList>
    </citation>
    <scope>NUCLEOTIDE SEQUENCE [LARGE SCALE GENOMIC DNA]</scope>
    <source>
        <strain evidence="2 3">DSM 17177</strain>
    </source>
</reference>
<feature type="transmembrane region" description="Helical" evidence="1">
    <location>
        <begin position="7"/>
        <end position="30"/>
    </location>
</feature>
<keyword evidence="1" id="KW-0472">Membrane</keyword>
<dbReference type="EMBL" id="JAKIKS010000027">
    <property type="protein sequence ID" value="MCL1124630.1"/>
    <property type="molecule type" value="Genomic_DNA"/>
</dbReference>
<accession>A0ABT0LB85</accession>
<keyword evidence="1" id="KW-0812">Transmembrane</keyword>
<proteinExistence type="predicted"/>
<sequence>MTSRSSTLVISSLFVSAFFIMAFIISFLFFNHAIAEPSNEQMPPLAKMSLELDVTPNHLLMCMEEGKPASLGAKPDKAAMLTCLQNANPAITSDKLDEVMKKNMPAPGSQPEQ</sequence>
<evidence type="ECO:0000313" key="2">
    <source>
        <dbReference type="EMBL" id="MCL1124630.1"/>
    </source>
</evidence>
<dbReference type="RefSeq" id="WP_248939907.1">
    <property type="nucleotide sequence ID" value="NZ_JAKIKS010000027.1"/>
</dbReference>
<gene>
    <name evidence="2" type="ORF">L2764_09105</name>
</gene>
<organism evidence="2 3">
    <name type="scientific">Shewanella surugensis</name>
    <dbReference type="NCBI Taxonomy" id="212020"/>
    <lineage>
        <taxon>Bacteria</taxon>
        <taxon>Pseudomonadati</taxon>
        <taxon>Pseudomonadota</taxon>
        <taxon>Gammaproteobacteria</taxon>
        <taxon>Alteromonadales</taxon>
        <taxon>Shewanellaceae</taxon>
        <taxon>Shewanella</taxon>
    </lineage>
</organism>
<comment type="caution">
    <text evidence="2">The sequence shown here is derived from an EMBL/GenBank/DDBJ whole genome shotgun (WGS) entry which is preliminary data.</text>
</comment>
<keyword evidence="3" id="KW-1185">Reference proteome</keyword>
<evidence type="ECO:0000256" key="1">
    <source>
        <dbReference type="SAM" id="Phobius"/>
    </source>
</evidence>